<evidence type="ECO:0000313" key="1">
    <source>
        <dbReference type="EMBL" id="MDU0353318.1"/>
    </source>
</evidence>
<accession>A0ABU3STI4</accession>
<gene>
    <name evidence="1" type="ORF">RS130_04680</name>
</gene>
<evidence type="ECO:0008006" key="3">
    <source>
        <dbReference type="Google" id="ProtNLM"/>
    </source>
</evidence>
<evidence type="ECO:0000313" key="2">
    <source>
        <dbReference type="Proteomes" id="UP001247805"/>
    </source>
</evidence>
<protein>
    <recommendedName>
        <fullName evidence="3">Amidase</fullName>
    </recommendedName>
</protein>
<name>A0ABU3STI4_9ALTE</name>
<proteinExistence type="predicted"/>
<reference evidence="1 2" key="1">
    <citation type="submission" date="2023-10" db="EMBL/GenBank/DDBJ databases">
        <title>Glaciecola aquimarina strain GGW-M5 nov., isolated from a coastal seawater.</title>
        <authorList>
            <person name="Bayburt H."/>
            <person name="Kim J.M."/>
            <person name="Choi B.J."/>
            <person name="Jeon C.O."/>
        </authorList>
    </citation>
    <scope>NUCLEOTIDE SEQUENCE [LARGE SCALE GENOMIC DNA]</scope>
    <source>
        <strain evidence="1 2">KCTC 32108</strain>
    </source>
</reference>
<dbReference type="Proteomes" id="UP001247805">
    <property type="component" value="Unassembled WGS sequence"/>
</dbReference>
<dbReference type="RefSeq" id="WP_316025000.1">
    <property type="nucleotide sequence ID" value="NZ_JAWDIO010000002.1"/>
</dbReference>
<sequence length="231" mass="25697">MSELSEILGAVMISLVHARRLADEETAAVAEYYKDNPLLEGMSLPRVRVPELTIDMPVTFEQHVPAKDAELDSTSNIHKALMEQFKQSLDDEDILSKTKSFQSTFDKESKLALEKLADIQRTGGSRITREALLRSIDDAYAKSLKKNIANKEIPFEKTQIVNKSIRHKLSQVALKSSSSPQSLVTNATTSSVKESANAANSVRLQITLREEGLEWATSSQDGKIKNRLQPE</sequence>
<organism evidence="1 2">
    <name type="scientific">Paraglaciecola aquimarina</name>
    <dbReference type="NCBI Taxonomy" id="1235557"/>
    <lineage>
        <taxon>Bacteria</taxon>
        <taxon>Pseudomonadati</taxon>
        <taxon>Pseudomonadota</taxon>
        <taxon>Gammaproteobacteria</taxon>
        <taxon>Alteromonadales</taxon>
        <taxon>Alteromonadaceae</taxon>
        <taxon>Paraglaciecola</taxon>
    </lineage>
</organism>
<comment type="caution">
    <text evidence="1">The sequence shown here is derived from an EMBL/GenBank/DDBJ whole genome shotgun (WGS) entry which is preliminary data.</text>
</comment>
<dbReference type="EMBL" id="JAWDIO010000002">
    <property type="protein sequence ID" value="MDU0353318.1"/>
    <property type="molecule type" value="Genomic_DNA"/>
</dbReference>
<keyword evidence="2" id="KW-1185">Reference proteome</keyword>